<dbReference type="EMBL" id="GBRH01282355">
    <property type="protein sequence ID" value="JAD15540.1"/>
    <property type="molecule type" value="Transcribed_RNA"/>
</dbReference>
<name>A0A0A8XS66_ARUDO</name>
<dbReference type="AlphaFoldDB" id="A0A0A8XS66"/>
<protein>
    <submittedName>
        <fullName evidence="2">Uncharacterized protein</fullName>
    </submittedName>
</protein>
<proteinExistence type="predicted"/>
<accession>A0A0A8XS66</accession>
<sequence length="26" mass="3000">MHWQSISQHHLTRPRCSGLGKPNAEE</sequence>
<organism evidence="2">
    <name type="scientific">Arundo donax</name>
    <name type="common">Giant reed</name>
    <name type="synonym">Donax arundinaceus</name>
    <dbReference type="NCBI Taxonomy" id="35708"/>
    <lineage>
        <taxon>Eukaryota</taxon>
        <taxon>Viridiplantae</taxon>
        <taxon>Streptophyta</taxon>
        <taxon>Embryophyta</taxon>
        <taxon>Tracheophyta</taxon>
        <taxon>Spermatophyta</taxon>
        <taxon>Magnoliopsida</taxon>
        <taxon>Liliopsida</taxon>
        <taxon>Poales</taxon>
        <taxon>Poaceae</taxon>
        <taxon>PACMAD clade</taxon>
        <taxon>Arundinoideae</taxon>
        <taxon>Arundineae</taxon>
        <taxon>Arundo</taxon>
    </lineage>
</organism>
<evidence type="ECO:0000256" key="1">
    <source>
        <dbReference type="SAM" id="MobiDB-lite"/>
    </source>
</evidence>
<evidence type="ECO:0000313" key="2">
    <source>
        <dbReference type="EMBL" id="JAD15540.1"/>
    </source>
</evidence>
<reference evidence="2" key="2">
    <citation type="journal article" date="2015" name="Data Brief">
        <title>Shoot transcriptome of the giant reed, Arundo donax.</title>
        <authorList>
            <person name="Barrero R.A."/>
            <person name="Guerrero F.D."/>
            <person name="Moolhuijzen P."/>
            <person name="Goolsby J.A."/>
            <person name="Tidwell J."/>
            <person name="Bellgard S.E."/>
            <person name="Bellgard M.I."/>
        </authorList>
    </citation>
    <scope>NUCLEOTIDE SEQUENCE</scope>
    <source>
        <tissue evidence="2">Shoot tissue taken approximately 20 cm above the soil surface</tissue>
    </source>
</reference>
<reference evidence="2" key="1">
    <citation type="submission" date="2014-09" db="EMBL/GenBank/DDBJ databases">
        <authorList>
            <person name="Magalhaes I.L.F."/>
            <person name="Oliveira U."/>
            <person name="Santos F.R."/>
            <person name="Vidigal T.H.D.A."/>
            <person name="Brescovit A.D."/>
            <person name="Santos A.J."/>
        </authorList>
    </citation>
    <scope>NUCLEOTIDE SEQUENCE</scope>
    <source>
        <tissue evidence="2">Shoot tissue taken approximately 20 cm above the soil surface</tissue>
    </source>
</reference>
<feature type="region of interest" description="Disordered" evidence="1">
    <location>
        <begin position="1"/>
        <end position="26"/>
    </location>
</feature>